<name>A0AA43XHY5_9CLOT</name>
<protein>
    <recommendedName>
        <fullName evidence="2">triphosphoribosyl-dephospho-CoA synthase</fullName>
        <ecNumber evidence="2">2.4.2.52</ecNumber>
    </recommendedName>
</protein>
<evidence type="ECO:0000313" key="7">
    <source>
        <dbReference type="Proteomes" id="UP000449710"/>
    </source>
</evidence>
<dbReference type="Proteomes" id="UP000449710">
    <property type="component" value="Unassembled WGS sequence"/>
</dbReference>
<evidence type="ECO:0000256" key="3">
    <source>
        <dbReference type="ARBA" id="ARBA00022679"/>
    </source>
</evidence>
<proteinExistence type="predicted"/>
<dbReference type="GO" id="GO:0046917">
    <property type="term" value="F:triphosphoribosyl-dephospho-CoA synthase activity"/>
    <property type="evidence" value="ECO:0007669"/>
    <property type="project" value="UniProtKB-EC"/>
</dbReference>
<accession>A0AA43XHY5</accession>
<gene>
    <name evidence="6" type="ORF">ISALK_01530</name>
</gene>
<dbReference type="RefSeq" id="WP_160718466.1">
    <property type="nucleotide sequence ID" value="NZ_SUMG01000001.1"/>
</dbReference>
<dbReference type="AlphaFoldDB" id="A0AA43XHY5"/>
<dbReference type="EC" id="2.4.2.52" evidence="2"/>
<dbReference type="GO" id="GO:0051191">
    <property type="term" value="P:prosthetic group biosynthetic process"/>
    <property type="evidence" value="ECO:0007669"/>
    <property type="project" value="TreeGrafter"/>
</dbReference>
<reference evidence="6 7" key="1">
    <citation type="submission" date="2019-04" db="EMBL/GenBank/DDBJ databases">
        <title>Isachenkonia alkalipeptolytica gen. nov. sp. nov. a new anaerobic, alkiliphilic organothrophic bacterium capable to reduce synthesized ferrihydrite isolated from a soda lake.</title>
        <authorList>
            <person name="Toshchakov S.V."/>
            <person name="Zavarzina D.G."/>
            <person name="Zhilina T.N."/>
            <person name="Kostrikina N.A."/>
            <person name="Kublanov I.V."/>
        </authorList>
    </citation>
    <scope>NUCLEOTIDE SEQUENCE [LARGE SCALE GENOMIC DNA]</scope>
    <source>
        <strain evidence="6 7">Z-1701</strain>
    </source>
</reference>
<dbReference type="Pfam" id="PF01874">
    <property type="entry name" value="CitG"/>
    <property type="match status" value="1"/>
</dbReference>
<organism evidence="6 7">
    <name type="scientific">Isachenkonia alkalipeptolytica</name>
    <dbReference type="NCBI Taxonomy" id="2565777"/>
    <lineage>
        <taxon>Bacteria</taxon>
        <taxon>Bacillati</taxon>
        <taxon>Bacillota</taxon>
        <taxon>Clostridia</taxon>
        <taxon>Eubacteriales</taxon>
        <taxon>Clostridiaceae</taxon>
        <taxon>Isachenkonia</taxon>
    </lineage>
</organism>
<dbReference type="PANTHER" id="PTHR30201">
    <property type="entry name" value="TRIPHOSPHORIBOSYL-DEPHOSPHO-COA SYNTHASE"/>
    <property type="match status" value="1"/>
</dbReference>
<comment type="caution">
    <text evidence="6">The sequence shown here is derived from an EMBL/GenBank/DDBJ whole genome shotgun (WGS) entry which is preliminary data.</text>
</comment>
<comment type="catalytic activity">
    <reaction evidence="1">
        <text>3'-dephospho-CoA + ATP = 2'-(5''-triphospho-alpha-D-ribosyl)-3'-dephospho-CoA + adenine</text>
        <dbReference type="Rhea" id="RHEA:15117"/>
        <dbReference type="ChEBI" id="CHEBI:16708"/>
        <dbReference type="ChEBI" id="CHEBI:30616"/>
        <dbReference type="ChEBI" id="CHEBI:57328"/>
        <dbReference type="ChEBI" id="CHEBI:61378"/>
        <dbReference type="EC" id="2.4.2.52"/>
    </reaction>
</comment>
<dbReference type="PANTHER" id="PTHR30201:SF2">
    <property type="entry name" value="2-(5''-TRIPHOSPHORIBOSYL)-3'-DEPHOSPHOCOENZYME-A SYNTHASE"/>
    <property type="match status" value="1"/>
</dbReference>
<dbReference type="EMBL" id="SUMG01000001">
    <property type="protein sequence ID" value="NBG87173.1"/>
    <property type="molecule type" value="Genomic_DNA"/>
</dbReference>
<dbReference type="InterPro" id="IPR002736">
    <property type="entry name" value="CitG"/>
</dbReference>
<evidence type="ECO:0000256" key="5">
    <source>
        <dbReference type="ARBA" id="ARBA00022840"/>
    </source>
</evidence>
<sequence>MSKREWKVSKEAMNIGQAMTAGVLLEVACEPSPGLVSPNSAGAHGDMNMMSFLLSSAAIAPYFSLFAQLGRDWDEEEPLLEVLRPHGINAEKEFLALTDQVNTQRGILFVGGIVAAAAGMAGKTGKITAVKISQRVALICEGIVQRELESVNPNGKNSNGEKLFMEHHLTGIRGEVEKGLPSVMEVGYPVFCKSMNQGMGLNDSMVHTLIHLFNCVEDTTVASRLGPHGLKKCKDASKIVIEKGSMETEEGRRALKEMDDYFIKENISPGGCADLLAIIVGIYLLEGHSLELESILRREP</sequence>
<dbReference type="Gene3D" id="1.10.4200.10">
    <property type="entry name" value="Triphosphoribosyl-dephospho-CoA protein"/>
    <property type="match status" value="1"/>
</dbReference>
<evidence type="ECO:0000256" key="4">
    <source>
        <dbReference type="ARBA" id="ARBA00022741"/>
    </source>
</evidence>
<evidence type="ECO:0000256" key="2">
    <source>
        <dbReference type="ARBA" id="ARBA00012074"/>
    </source>
</evidence>
<evidence type="ECO:0000256" key="1">
    <source>
        <dbReference type="ARBA" id="ARBA00001210"/>
    </source>
</evidence>
<keyword evidence="5" id="KW-0067">ATP-binding</keyword>
<keyword evidence="7" id="KW-1185">Reference proteome</keyword>
<evidence type="ECO:0000313" key="6">
    <source>
        <dbReference type="EMBL" id="NBG87173.1"/>
    </source>
</evidence>
<dbReference type="GO" id="GO:0005524">
    <property type="term" value="F:ATP binding"/>
    <property type="evidence" value="ECO:0007669"/>
    <property type="project" value="UniProtKB-KW"/>
</dbReference>
<keyword evidence="3" id="KW-0808">Transferase</keyword>
<keyword evidence="4" id="KW-0547">Nucleotide-binding</keyword>